<evidence type="ECO:0000259" key="4">
    <source>
        <dbReference type="Pfam" id="PF04715"/>
    </source>
</evidence>
<organism evidence="5 6">
    <name type="scientific">Desulforamulus putei DSM 12395</name>
    <dbReference type="NCBI Taxonomy" id="1121429"/>
    <lineage>
        <taxon>Bacteria</taxon>
        <taxon>Bacillati</taxon>
        <taxon>Bacillota</taxon>
        <taxon>Clostridia</taxon>
        <taxon>Eubacteriales</taxon>
        <taxon>Peptococcaceae</taxon>
        <taxon>Desulforamulus</taxon>
    </lineage>
</organism>
<dbReference type="AlphaFoldDB" id="A0A1M4XIH8"/>
<name>A0A1M4XIH8_9FIRM</name>
<keyword evidence="2" id="KW-0808">Transferase</keyword>
<sequence length="479" mass="53546">MARKPLMMDFQTDKSVNELFECIKELPYSFLLDTGQPTGKERFSVLGAEPFGIIRSKDGITTIQRKDRPGKEVVTGNPLDVMKSWLAGFSEIKAIPEIPFTGGAVGFLGYDLGRQLERVPSFAVDDLQTPDLYFGLYDVALVIDHFTGQKTIVSTGHPEVEEGRAGKRAGERACRLKELLKGNRECSPLGPGQPPVTVRANFTKQTYQEHVKKAVEHILNGDIFQVNLSQRFELQSELDSWQLFKELKTISPAPLSAYFNFPDIEVVCSSPERFLKLDHNKRVETCPIKGTRPRGASKEEDLQNYQELKQSQKDWAELTMIVDLARSDLGKVCKIGSVEADIPYRIETFPTVFHLVSTVRGRLPEDKGIFELLKAAFPGGSITGAPKIKAMEIIDRLEPVRRGIYTGSLGYIGFDGRADLNIVIRTIIKVRGKYYFQVGGGITAESNPAAEYYETLDKAKALLRALRFEGSIYHGPYID</sequence>
<proteinExistence type="predicted"/>
<accession>A0A1M4XIH8</accession>
<dbReference type="InterPro" id="IPR019999">
    <property type="entry name" value="Anth_synth_I-like"/>
</dbReference>
<feature type="domain" description="Anthranilate synthase component I N-terminal" evidence="4">
    <location>
        <begin position="17"/>
        <end position="151"/>
    </location>
</feature>
<dbReference type="InterPro" id="IPR005801">
    <property type="entry name" value="ADC_synthase"/>
</dbReference>
<dbReference type="EMBL" id="FQUY01000008">
    <property type="protein sequence ID" value="SHE93477.1"/>
    <property type="molecule type" value="Genomic_DNA"/>
</dbReference>
<feature type="domain" description="Chorismate-utilising enzyme C-terminal" evidence="3">
    <location>
        <begin position="204"/>
        <end position="458"/>
    </location>
</feature>
<dbReference type="InterPro" id="IPR015890">
    <property type="entry name" value="Chorismate_C"/>
</dbReference>
<dbReference type="PANTHER" id="PTHR11236">
    <property type="entry name" value="AMINOBENZOATE/ANTHRANILATE SYNTHASE"/>
    <property type="match status" value="1"/>
</dbReference>
<dbReference type="EC" id="2.6.1.85" evidence="1"/>
<dbReference type="NCBIfam" id="TIGR00553">
    <property type="entry name" value="pabB"/>
    <property type="match status" value="1"/>
</dbReference>
<dbReference type="SUPFAM" id="SSF56322">
    <property type="entry name" value="ADC synthase"/>
    <property type="match status" value="1"/>
</dbReference>
<evidence type="ECO:0000313" key="6">
    <source>
        <dbReference type="Proteomes" id="UP000184148"/>
    </source>
</evidence>
<dbReference type="OrthoDB" id="9803598at2"/>
<dbReference type="RefSeq" id="WP_073237996.1">
    <property type="nucleotide sequence ID" value="NZ_FQUY01000008.1"/>
</dbReference>
<dbReference type="STRING" id="1121429.SAMN02745133_01471"/>
<protein>
    <recommendedName>
        <fullName evidence="1">aminodeoxychorismate synthase</fullName>
        <ecNumber evidence="1">2.6.1.85</ecNumber>
    </recommendedName>
</protein>
<gene>
    <name evidence="5" type="ORF">SAMN02745133_01471</name>
</gene>
<evidence type="ECO:0000256" key="1">
    <source>
        <dbReference type="ARBA" id="ARBA00013139"/>
    </source>
</evidence>
<dbReference type="Pfam" id="PF04715">
    <property type="entry name" value="Anth_synt_I_N"/>
    <property type="match status" value="1"/>
</dbReference>
<reference evidence="6" key="1">
    <citation type="submission" date="2016-11" db="EMBL/GenBank/DDBJ databases">
        <authorList>
            <person name="Varghese N."/>
            <person name="Submissions S."/>
        </authorList>
    </citation>
    <scope>NUCLEOTIDE SEQUENCE [LARGE SCALE GENOMIC DNA]</scope>
    <source>
        <strain evidence="6">DSM 12395</strain>
    </source>
</reference>
<dbReference type="Proteomes" id="UP000184148">
    <property type="component" value="Unassembled WGS sequence"/>
</dbReference>
<dbReference type="Pfam" id="PF00425">
    <property type="entry name" value="Chorismate_bind"/>
    <property type="match status" value="1"/>
</dbReference>
<evidence type="ECO:0000256" key="2">
    <source>
        <dbReference type="ARBA" id="ARBA00022679"/>
    </source>
</evidence>
<dbReference type="Gene3D" id="3.60.120.10">
    <property type="entry name" value="Anthranilate synthase"/>
    <property type="match status" value="1"/>
</dbReference>
<dbReference type="GO" id="GO:0046820">
    <property type="term" value="F:4-amino-4-deoxychorismate synthase activity"/>
    <property type="evidence" value="ECO:0007669"/>
    <property type="project" value="UniProtKB-EC"/>
</dbReference>
<dbReference type="GO" id="GO:0009396">
    <property type="term" value="P:folic acid-containing compound biosynthetic process"/>
    <property type="evidence" value="ECO:0007669"/>
    <property type="project" value="InterPro"/>
</dbReference>
<dbReference type="PRINTS" id="PR00095">
    <property type="entry name" value="ANTSNTHASEI"/>
</dbReference>
<dbReference type="InterPro" id="IPR005802">
    <property type="entry name" value="ADC_synth_comp_1"/>
</dbReference>
<dbReference type="PANTHER" id="PTHR11236:SF9">
    <property type="entry name" value="ANTHRANILATE SYNTHASE COMPONENT 1"/>
    <property type="match status" value="1"/>
</dbReference>
<keyword evidence="6" id="KW-1185">Reference proteome</keyword>
<evidence type="ECO:0000259" key="3">
    <source>
        <dbReference type="Pfam" id="PF00425"/>
    </source>
</evidence>
<dbReference type="GO" id="GO:0000162">
    <property type="term" value="P:L-tryptophan biosynthetic process"/>
    <property type="evidence" value="ECO:0007669"/>
    <property type="project" value="TreeGrafter"/>
</dbReference>
<dbReference type="InterPro" id="IPR006805">
    <property type="entry name" value="Anth_synth_I_N"/>
</dbReference>
<evidence type="ECO:0000313" key="5">
    <source>
        <dbReference type="EMBL" id="SHE93477.1"/>
    </source>
</evidence>